<dbReference type="EMBL" id="JABEZY010000007">
    <property type="protein sequence ID" value="MBA0742416.1"/>
    <property type="molecule type" value="Genomic_DNA"/>
</dbReference>
<reference evidence="2 3" key="1">
    <citation type="journal article" date="2019" name="Genome Biol. Evol.">
        <title>Insights into the evolution of the New World diploid cottons (Gossypium, subgenus Houzingenia) based on genome sequencing.</title>
        <authorList>
            <person name="Grover C.E."/>
            <person name="Arick M.A. 2nd"/>
            <person name="Thrash A."/>
            <person name="Conover J.L."/>
            <person name="Sanders W.S."/>
            <person name="Peterson D.G."/>
            <person name="Frelichowski J.E."/>
            <person name="Scheffler J.A."/>
            <person name="Scheffler B.E."/>
            <person name="Wendel J.F."/>
        </authorList>
    </citation>
    <scope>NUCLEOTIDE SEQUENCE [LARGE SCALE GENOMIC DNA]</scope>
    <source>
        <strain evidence="2">5</strain>
        <tissue evidence="2">Leaf</tissue>
    </source>
</reference>
<feature type="non-terminal residue" evidence="2">
    <location>
        <position position="1"/>
    </location>
</feature>
<keyword evidence="3" id="KW-1185">Reference proteome</keyword>
<dbReference type="InterPro" id="IPR029071">
    <property type="entry name" value="Ubiquitin-like_domsf"/>
</dbReference>
<sequence>MVARKFLVRHHDSTFTVDYDTDDGFEVFQFRLFSLTSIPPDQQKKLQLVSIATEEVKKPEKQEEPTSSSAGAANFDAGTTVMCYVELARNLQAKMVDNFKSKFCPGLAEFS</sequence>
<evidence type="ECO:0000313" key="3">
    <source>
        <dbReference type="Proteomes" id="UP000593579"/>
    </source>
</evidence>
<accession>A0A7J9C1W1</accession>
<dbReference type="OrthoDB" id="333239at2759"/>
<dbReference type="AlphaFoldDB" id="A0A7J9C1W1"/>
<feature type="region of interest" description="Disordered" evidence="1">
    <location>
        <begin position="55"/>
        <end position="74"/>
    </location>
</feature>
<dbReference type="Gene3D" id="3.10.20.90">
    <property type="entry name" value="Phosphatidylinositol 3-kinase Catalytic Subunit, Chain A, domain 1"/>
    <property type="match status" value="1"/>
</dbReference>
<feature type="compositionally biased region" description="Basic and acidic residues" evidence="1">
    <location>
        <begin position="55"/>
        <end position="64"/>
    </location>
</feature>
<name>A0A7J9C1W1_GOSGO</name>
<protein>
    <submittedName>
        <fullName evidence="2">Uncharacterized protein</fullName>
    </submittedName>
</protein>
<dbReference type="SUPFAM" id="SSF54236">
    <property type="entry name" value="Ubiquitin-like"/>
    <property type="match status" value="1"/>
</dbReference>
<gene>
    <name evidence="2" type="ORF">Gogos_015474</name>
</gene>
<proteinExistence type="predicted"/>
<evidence type="ECO:0000256" key="1">
    <source>
        <dbReference type="SAM" id="MobiDB-lite"/>
    </source>
</evidence>
<organism evidence="2 3">
    <name type="scientific">Gossypium gossypioides</name>
    <name type="common">Mexican cotton</name>
    <name type="synonym">Selera gossypioides</name>
    <dbReference type="NCBI Taxonomy" id="34282"/>
    <lineage>
        <taxon>Eukaryota</taxon>
        <taxon>Viridiplantae</taxon>
        <taxon>Streptophyta</taxon>
        <taxon>Embryophyta</taxon>
        <taxon>Tracheophyta</taxon>
        <taxon>Spermatophyta</taxon>
        <taxon>Magnoliopsida</taxon>
        <taxon>eudicotyledons</taxon>
        <taxon>Gunneridae</taxon>
        <taxon>Pentapetalae</taxon>
        <taxon>rosids</taxon>
        <taxon>malvids</taxon>
        <taxon>Malvales</taxon>
        <taxon>Malvaceae</taxon>
        <taxon>Malvoideae</taxon>
        <taxon>Gossypium</taxon>
    </lineage>
</organism>
<dbReference type="Proteomes" id="UP000593579">
    <property type="component" value="Unassembled WGS sequence"/>
</dbReference>
<comment type="caution">
    <text evidence="2">The sequence shown here is derived from an EMBL/GenBank/DDBJ whole genome shotgun (WGS) entry which is preliminary data.</text>
</comment>
<evidence type="ECO:0000313" key="2">
    <source>
        <dbReference type="EMBL" id="MBA0742416.1"/>
    </source>
</evidence>